<sequence>MGRGQANGGLKQSSTQKGKFCFKDCSPLRIGIFGGRGEWVPKFDRYRLPIARYSLPTAASVTAGCPLRMREKRRAL</sequence>
<evidence type="ECO:0000313" key="2">
    <source>
        <dbReference type="Proteomes" id="UP001162483"/>
    </source>
</evidence>
<comment type="caution">
    <text evidence="1">The sequence shown here is derived from an EMBL/GenBank/DDBJ whole genome shotgun (WGS) entry which is preliminary data.</text>
</comment>
<organism evidence="1 2">
    <name type="scientific">Staurois parvus</name>
    <dbReference type="NCBI Taxonomy" id="386267"/>
    <lineage>
        <taxon>Eukaryota</taxon>
        <taxon>Metazoa</taxon>
        <taxon>Chordata</taxon>
        <taxon>Craniata</taxon>
        <taxon>Vertebrata</taxon>
        <taxon>Euteleostomi</taxon>
        <taxon>Amphibia</taxon>
        <taxon>Batrachia</taxon>
        <taxon>Anura</taxon>
        <taxon>Neobatrachia</taxon>
        <taxon>Ranoidea</taxon>
        <taxon>Ranidae</taxon>
        <taxon>Staurois</taxon>
    </lineage>
</organism>
<protein>
    <submittedName>
        <fullName evidence="1">Uncharacterized protein</fullName>
    </submittedName>
</protein>
<dbReference type="Proteomes" id="UP001162483">
    <property type="component" value="Unassembled WGS sequence"/>
</dbReference>
<proteinExistence type="predicted"/>
<gene>
    <name evidence="1" type="ORF">SPARVUS_LOCUS2168314</name>
</gene>
<dbReference type="EMBL" id="CATNWA010002455">
    <property type="protein sequence ID" value="CAI9542895.1"/>
    <property type="molecule type" value="Genomic_DNA"/>
</dbReference>
<name>A0ABN9B540_9NEOB</name>
<accession>A0ABN9B540</accession>
<evidence type="ECO:0000313" key="1">
    <source>
        <dbReference type="EMBL" id="CAI9542895.1"/>
    </source>
</evidence>
<reference evidence="1" key="1">
    <citation type="submission" date="2023-05" db="EMBL/GenBank/DDBJ databases">
        <authorList>
            <person name="Stuckert A."/>
        </authorList>
    </citation>
    <scope>NUCLEOTIDE SEQUENCE</scope>
</reference>
<keyword evidence="2" id="KW-1185">Reference proteome</keyword>